<keyword evidence="11" id="KW-1185">Reference proteome</keyword>
<keyword evidence="5 8" id="KW-0472">Membrane</keyword>
<protein>
    <submittedName>
        <fullName evidence="10">Uncharacterized protein</fullName>
    </submittedName>
</protein>
<accession>A0AAD7ZKH8</accession>
<keyword evidence="9" id="KW-0732">Signal</keyword>
<evidence type="ECO:0000313" key="10">
    <source>
        <dbReference type="EMBL" id="KAJ9582052.1"/>
    </source>
</evidence>
<reference evidence="10" key="1">
    <citation type="journal article" date="2023" name="IScience">
        <title>Live-bearing cockroach genome reveals convergent evolutionary mechanisms linked to viviparity in insects and beyond.</title>
        <authorList>
            <person name="Fouks B."/>
            <person name="Harrison M.C."/>
            <person name="Mikhailova A.A."/>
            <person name="Marchal E."/>
            <person name="English S."/>
            <person name="Carruthers M."/>
            <person name="Jennings E.C."/>
            <person name="Chiamaka E.L."/>
            <person name="Frigard R.A."/>
            <person name="Pippel M."/>
            <person name="Attardo G.M."/>
            <person name="Benoit J.B."/>
            <person name="Bornberg-Bauer E."/>
            <person name="Tobe S.S."/>
        </authorList>
    </citation>
    <scope>NUCLEOTIDE SEQUENCE</scope>
    <source>
        <strain evidence="10">Stay&amp;Tobe</strain>
    </source>
</reference>
<feature type="chain" id="PRO_5042292614" evidence="9">
    <location>
        <begin position="16"/>
        <end position="644"/>
    </location>
</feature>
<keyword evidence="3 8" id="KW-0812">Transmembrane</keyword>
<feature type="transmembrane region" description="Helical" evidence="8">
    <location>
        <begin position="359"/>
        <end position="379"/>
    </location>
</feature>
<organism evidence="10 11">
    <name type="scientific">Diploptera punctata</name>
    <name type="common">Pacific beetle cockroach</name>
    <dbReference type="NCBI Taxonomy" id="6984"/>
    <lineage>
        <taxon>Eukaryota</taxon>
        <taxon>Metazoa</taxon>
        <taxon>Ecdysozoa</taxon>
        <taxon>Arthropoda</taxon>
        <taxon>Hexapoda</taxon>
        <taxon>Insecta</taxon>
        <taxon>Pterygota</taxon>
        <taxon>Neoptera</taxon>
        <taxon>Polyneoptera</taxon>
        <taxon>Dictyoptera</taxon>
        <taxon>Blattodea</taxon>
        <taxon>Blaberoidea</taxon>
        <taxon>Blaberidae</taxon>
        <taxon>Diplopterinae</taxon>
        <taxon>Diploptera</taxon>
    </lineage>
</organism>
<evidence type="ECO:0000313" key="11">
    <source>
        <dbReference type="Proteomes" id="UP001233999"/>
    </source>
</evidence>
<keyword evidence="2" id="KW-1003">Cell membrane</keyword>
<evidence type="ECO:0000256" key="4">
    <source>
        <dbReference type="ARBA" id="ARBA00022989"/>
    </source>
</evidence>
<evidence type="ECO:0000256" key="1">
    <source>
        <dbReference type="ARBA" id="ARBA00004651"/>
    </source>
</evidence>
<evidence type="ECO:0000256" key="8">
    <source>
        <dbReference type="SAM" id="Phobius"/>
    </source>
</evidence>
<dbReference type="Gene3D" id="1.10.287.70">
    <property type="match status" value="1"/>
</dbReference>
<dbReference type="AlphaFoldDB" id="A0AAD7ZKH8"/>
<feature type="transmembrane region" description="Helical" evidence="8">
    <location>
        <begin position="613"/>
        <end position="638"/>
    </location>
</feature>
<proteinExistence type="predicted"/>
<reference evidence="10" key="2">
    <citation type="submission" date="2023-05" db="EMBL/GenBank/DDBJ databases">
        <authorList>
            <person name="Fouks B."/>
        </authorList>
    </citation>
    <scope>NUCLEOTIDE SEQUENCE</scope>
    <source>
        <strain evidence="10">Stay&amp;Tobe</strain>
        <tissue evidence="10">Testes</tissue>
    </source>
</reference>
<feature type="signal peptide" evidence="9">
    <location>
        <begin position="1"/>
        <end position="15"/>
    </location>
</feature>
<dbReference type="GO" id="GO:0005886">
    <property type="term" value="C:plasma membrane"/>
    <property type="evidence" value="ECO:0007669"/>
    <property type="project" value="UniProtKB-SubCell"/>
</dbReference>
<dbReference type="PANTHER" id="PTHR42643:SF41">
    <property type="entry name" value="IONOTROPIC RECEPTOR 20A-RELATED"/>
    <property type="match status" value="1"/>
</dbReference>
<dbReference type="PANTHER" id="PTHR42643">
    <property type="entry name" value="IONOTROPIC RECEPTOR 20A-RELATED"/>
    <property type="match status" value="1"/>
</dbReference>
<evidence type="ECO:0000256" key="5">
    <source>
        <dbReference type="ARBA" id="ARBA00023136"/>
    </source>
</evidence>
<feature type="transmembrane region" description="Helical" evidence="8">
    <location>
        <begin position="464"/>
        <end position="483"/>
    </location>
</feature>
<dbReference type="Proteomes" id="UP001233999">
    <property type="component" value="Unassembled WGS sequence"/>
</dbReference>
<evidence type="ECO:0000256" key="2">
    <source>
        <dbReference type="ARBA" id="ARBA00022475"/>
    </source>
</evidence>
<dbReference type="EMBL" id="JASPKZ010007831">
    <property type="protein sequence ID" value="KAJ9582052.1"/>
    <property type="molecule type" value="Genomic_DNA"/>
</dbReference>
<gene>
    <name evidence="10" type="ORF">L9F63_003635</name>
</gene>
<evidence type="ECO:0000256" key="7">
    <source>
        <dbReference type="ARBA" id="ARBA00023180"/>
    </source>
</evidence>
<keyword evidence="6" id="KW-0675">Receptor</keyword>
<feature type="transmembrane region" description="Helical" evidence="8">
    <location>
        <begin position="420"/>
        <end position="444"/>
    </location>
</feature>
<dbReference type="InterPro" id="IPR052192">
    <property type="entry name" value="Insect_Ionotropic_Sensory_Rcpt"/>
</dbReference>
<evidence type="ECO:0000256" key="6">
    <source>
        <dbReference type="ARBA" id="ARBA00023170"/>
    </source>
</evidence>
<sequence>MYGILYLLLFNVAAGFPEVEYLPEFHRQALHCAKEIARQYFEEDYPIVISDPRNTHINTIVNRLTNISVQSISISDLIIRELTCGISRSGIVLHGTETEIINTLPRGKPVQFIVILSDNNDDIVESLFELLYIFNFYYYERIRGSVFNDKFVIAFTKISDIAFKTVIQFVGDQLSTYKIFNVVLILPRTDNVHTDSTLQPSSSLISELYTWFPFKNYKHCHEFNGLTFLDRWISLPNGKFEYQRNLFPHKFPKVFNGCPLYYASVIKSAKSMEFEWYVLDIIFRSLNITLVDTTDFGNIDIFFSSQAINLINNIITFMKMETLNQLRFTFPHMFTELRWYVPCPKPNIIHGKFYKVFDASLWLLFFVTCVLFSVVIFLMRKSLVDEYASYQNISYTSYCVWAVATSVSVPEMPKTTRLRIVFIVMIGYSFAMSTVFQSFFTSYLTEPGFEKQLSSLDELHKEGFRLFGQANILMAWFVNFTNFNSTKSLANMLSVFDVSEFSIEDFLNITKSAVITSDLDMKLKLGTHKGNIKPCSFLFSTHGFYSANIFYSCVYYKAINTRILRLFEAGLFLKLLDMYKDSNNQDVLNITDIGHKMKKDQDLKYSTFNTKHLSVFIFIYLAGNAISIIVFIAEIIFFKLKSFK</sequence>
<comment type="subcellular location">
    <subcellularLocation>
        <location evidence="1">Cell membrane</location>
        <topology evidence="1">Multi-pass membrane protein</topology>
    </subcellularLocation>
</comment>
<keyword evidence="4 8" id="KW-1133">Transmembrane helix</keyword>
<comment type="caution">
    <text evidence="10">The sequence shown here is derived from an EMBL/GenBank/DDBJ whole genome shotgun (WGS) entry which is preliminary data.</text>
</comment>
<name>A0AAD7ZKH8_DIPPU</name>
<keyword evidence="7" id="KW-0325">Glycoprotein</keyword>
<evidence type="ECO:0000256" key="9">
    <source>
        <dbReference type="SAM" id="SignalP"/>
    </source>
</evidence>
<evidence type="ECO:0000256" key="3">
    <source>
        <dbReference type="ARBA" id="ARBA00022692"/>
    </source>
</evidence>